<protein>
    <submittedName>
        <fullName evidence="2">Helix-turn-helix domain-containing protein</fullName>
    </submittedName>
</protein>
<comment type="caution">
    <text evidence="2">The sequence shown here is derived from an EMBL/GenBank/DDBJ whole genome shotgun (WGS) entry which is preliminary data.</text>
</comment>
<keyword evidence="3" id="KW-1185">Reference proteome</keyword>
<feature type="domain" description="Helix-turn-helix" evidence="1">
    <location>
        <begin position="25"/>
        <end position="70"/>
    </location>
</feature>
<evidence type="ECO:0000313" key="3">
    <source>
        <dbReference type="Proteomes" id="UP000769780"/>
    </source>
</evidence>
<dbReference type="Pfam" id="PF12728">
    <property type="entry name" value="HTH_17"/>
    <property type="match status" value="1"/>
</dbReference>
<evidence type="ECO:0000259" key="1">
    <source>
        <dbReference type="Pfam" id="PF12728"/>
    </source>
</evidence>
<evidence type="ECO:0000313" key="2">
    <source>
        <dbReference type="EMBL" id="MBY0098689.1"/>
    </source>
</evidence>
<dbReference type="RefSeq" id="WP_221874911.1">
    <property type="nucleotide sequence ID" value="NZ_JACWFH010000026.1"/>
</dbReference>
<gene>
    <name evidence="2" type="ORF">H0185_18150</name>
</gene>
<proteinExistence type="predicted"/>
<organism evidence="2 3">
    <name type="scientific">Mesobacillus maritimus</name>
    <dbReference type="NCBI Taxonomy" id="1643336"/>
    <lineage>
        <taxon>Bacteria</taxon>
        <taxon>Bacillati</taxon>
        <taxon>Bacillota</taxon>
        <taxon>Bacilli</taxon>
        <taxon>Bacillales</taxon>
        <taxon>Bacillaceae</taxon>
        <taxon>Mesobacillus</taxon>
    </lineage>
</organism>
<dbReference type="EMBL" id="JACWFH010000026">
    <property type="protein sequence ID" value="MBY0098689.1"/>
    <property type="molecule type" value="Genomic_DNA"/>
</dbReference>
<dbReference type="Proteomes" id="UP000769780">
    <property type="component" value="Unassembled WGS sequence"/>
</dbReference>
<dbReference type="InterPro" id="IPR041657">
    <property type="entry name" value="HTH_17"/>
</dbReference>
<reference evidence="2 3" key="1">
    <citation type="submission" date="2020-07" db="EMBL/GenBank/DDBJ databases">
        <title>Fungal Genomes of the International Space Station.</title>
        <authorList>
            <person name="Seuylemezian A."/>
            <person name="Singh N.K."/>
            <person name="Wood J."/>
            <person name="Venkateswaran K."/>
        </authorList>
    </citation>
    <scope>NUCLEOTIDE SEQUENCE [LARGE SCALE GENOMIC DNA]</scope>
    <source>
        <strain evidence="2 3">PL-B2</strain>
    </source>
</reference>
<accession>A0ABS7K8U3</accession>
<sequence>MSKMEQPTDTIHKIFDVQDDAVLHAEDIAKLVNMHTESVRRWCRTGKLPSYNFAGKYIVVGSDFKEFMRKAKIKRRWEQMLNE</sequence>
<name>A0ABS7K8U3_9BACI</name>